<protein>
    <recommendedName>
        <fullName evidence="4">Carboxypeptidase regulatory-like domain-containing protein</fullName>
    </recommendedName>
</protein>
<name>A0A3D3RGN8_9PLAN</name>
<dbReference type="Proteomes" id="UP000263642">
    <property type="component" value="Unassembled WGS sequence"/>
</dbReference>
<gene>
    <name evidence="2" type="ORF">DIT97_31170</name>
</gene>
<keyword evidence="1" id="KW-0732">Signal</keyword>
<reference evidence="2 3" key="1">
    <citation type="journal article" date="2018" name="Nat. Biotechnol.">
        <title>A standardized bacterial taxonomy based on genome phylogeny substantially revises the tree of life.</title>
        <authorList>
            <person name="Parks D.H."/>
            <person name="Chuvochina M."/>
            <person name="Waite D.W."/>
            <person name="Rinke C."/>
            <person name="Skarshewski A."/>
            <person name="Chaumeil P.A."/>
            <person name="Hugenholtz P."/>
        </authorList>
    </citation>
    <scope>NUCLEOTIDE SEQUENCE [LARGE SCALE GENOMIC DNA]</scope>
    <source>
        <strain evidence="2">UBA9375</strain>
    </source>
</reference>
<evidence type="ECO:0000313" key="3">
    <source>
        <dbReference type="Proteomes" id="UP000263642"/>
    </source>
</evidence>
<accession>A0A3D3RGN8</accession>
<evidence type="ECO:0000313" key="2">
    <source>
        <dbReference type="EMBL" id="HCO27248.1"/>
    </source>
</evidence>
<organism evidence="2 3">
    <name type="scientific">Gimesia maris</name>
    <dbReference type="NCBI Taxonomy" id="122"/>
    <lineage>
        <taxon>Bacteria</taxon>
        <taxon>Pseudomonadati</taxon>
        <taxon>Planctomycetota</taxon>
        <taxon>Planctomycetia</taxon>
        <taxon>Planctomycetales</taxon>
        <taxon>Planctomycetaceae</taxon>
        <taxon>Gimesia</taxon>
    </lineage>
</organism>
<proteinExistence type="predicted"/>
<evidence type="ECO:0000256" key="1">
    <source>
        <dbReference type="SAM" id="SignalP"/>
    </source>
</evidence>
<dbReference type="AlphaFoldDB" id="A0A3D3RGN8"/>
<sequence length="140" mass="14844">MLMICWNVIKLMSVLIVLAAVGCGGQAEGPQRYTLTGTVTYQGKPVPEGEIVITPDRSANHSGLGSYATIKNGHYETAPGKGITGGAYLLSVTGFDGVPFKSDDGGETFLQGKALFSDFKLKQQFQSQDETLDIEVPAGK</sequence>
<feature type="signal peptide" evidence="1">
    <location>
        <begin position="1"/>
        <end position="19"/>
    </location>
</feature>
<comment type="caution">
    <text evidence="2">The sequence shown here is derived from an EMBL/GenBank/DDBJ whole genome shotgun (WGS) entry which is preliminary data.</text>
</comment>
<dbReference type="EMBL" id="DQAY01000194">
    <property type="protein sequence ID" value="HCO27248.1"/>
    <property type="molecule type" value="Genomic_DNA"/>
</dbReference>
<feature type="chain" id="PRO_5017683758" description="Carboxypeptidase regulatory-like domain-containing protein" evidence="1">
    <location>
        <begin position="20"/>
        <end position="140"/>
    </location>
</feature>
<evidence type="ECO:0008006" key="4">
    <source>
        <dbReference type="Google" id="ProtNLM"/>
    </source>
</evidence>